<dbReference type="Gene3D" id="1.10.3210.10">
    <property type="entry name" value="Hypothetical protein af1432"/>
    <property type="match status" value="1"/>
</dbReference>
<dbReference type="InterPro" id="IPR003607">
    <property type="entry name" value="HD/PDEase_dom"/>
</dbReference>
<dbReference type="InterPro" id="IPR006675">
    <property type="entry name" value="HDIG_dom"/>
</dbReference>
<dbReference type="STRING" id="1121391.SAMN02745206_01993"/>
<accession>A0A1M5BQZ7</accession>
<evidence type="ECO:0000313" key="3">
    <source>
        <dbReference type="Proteomes" id="UP000184076"/>
    </source>
</evidence>
<dbReference type="OrthoDB" id="9803649at2"/>
<dbReference type="AlphaFoldDB" id="A0A1M5BQZ7"/>
<dbReference type="Proteomes" id="UP000184076">
    <property type="component" value="Unassembled WGS sequence"/>
</dbReference>
<dbReference type="PANTHER" id="PTHR33525:SF3">
    <property type="entry name" value="RIBONUCLEASE Y"/>
    <property type="match status" value="1"/>
</dbReference>
<dbReference type="SUPFAM" id="SSF109604">
    <property type="entry name" value="HD-domain/PDEase-like"/>
    <property type="match status" value="1"/>
</dbReference>
<dbReference type="Pfam" id="PF08668">
    <property type="entry name" value="HDOD"/>
    <property type="match status" value="1"/>
</dbReference>
<dbReference type="InterPro" id="IPR013976">
    <property type="entry name" value="HDOD"/>
</dbReference>
<gene>
    <name evidence="2" type="ORF">SAMN02745206_01993</name>
</gene>
<sequence length="280" mass="31170">MLEEGVIQDLIDGVPMLPDTVYRVMDMMQDPQADPRRLARIVQEDPGLALQTLHLCNSPFYSLPVEVTSIEHAVRLLGISTVCGLVMAAHFHGLVSRYTGPAAEVWLKGARRHFLEVAECCRFLVRSAGAPQAQSDAFTVGLLHDIGKLVLAQLGAREARAVQEAVMQGDLALVDVEMEVLGTDHAQVGARLADRWELPWEIVDVVRHHHLPERSELTLAYFTFLADVLCHAGKDREGLSRVLDRIRVEKWIEAQCGLEWDDLEDLASQWWALPVSGSRG</sequence>
<name>A0A1M5BQZ7_9BACT</name>
<dbReference type="NCBIfam" id="TIGR00277">
    <property type="entry name" value="HDIG"/>
    <property type="match status" value="1"/>
</dbReference>
<dbReference type="CDD" id="cd00077">
    <property type="entry name" value="HDc"/>
    <property type="match status" value="1"/>
</dbReference>
<dbReference type="EMBL" id="FQVB01000018">
    <property type="protein sequence ID" value="SHF44978.1"/>
    <property type="molecule type" value="Genomic_DNA"/>
</dbReference>
<evidence type="ECO:0000259" key="1">
    <source>
        <dbReference type="PROSITE" id="PS51833"/>
    </source>
</evidence>
<dbReference type="PROSITE" id="PS51833">
    <property type="entry name" value="HDOD"/>
    <property type="match status" value="1"/>
</dbReference>
<proteinExistence type="predicted"/>
<keyword evidence="3" id="KW-1185">Reference proteome</keyword>
<feature type="domain" description="HDOD" evidence="1">
    <location>
        <begin position="14"/>
        <end position="212"/>
    </location>
</feature>
<evidence type="ECO:0000313" key="2">
    <source>
        <dbReference type="EMBL" id="SHF44978.1"/>
    </source>
</evidence>
<reference evidence="3" key="1">
    <citation type="submission" date="2016-11" db="EMBL/GenBank/DDBJ databases">
        <authorList>
            <person name="Varghese N."/>
            <person name="Submissions S."/>
        </authorList>
    </citation>
    <scope>NUCLEOTIDE SEQUENCE [LARGE SCALE GENOMIC DNA]</scope>
    <source>
        <strain evidence="3">DSM 9756</strain>
    </source>
</reference>
<dbReference type="PANTHER" id="PTHR33525">
    <property type="match status" value="1"/>
</dbReference>
<protein>
    <submittedName>
        <fullName evidence="2">HDIG domain-containing protein</fullName>
    </submittedName>
</protein>
<dbReference type="RefSeq" id="WP_073038889.1">
    <property type="nucleotide sequence ID" value="NZ_FQVB01000018.1"/>
</dbReference>
<dbReference type="InterPro" id="IPR052340">
    <property type="entry name" value="RNase_Y/CdgJ"/>
</dbReference>
<organism evidence="2 3">
    <name type="scientific">Desulfacinum infernum DSM 9756</name>
    <dbReference type="NCBI Taxonomy" id="1121391"/>
    <lineage>
        <taxon>Bacteria</taxon>
        <taxon>Pseudomonadati</taxon>
        <taxon>Thermodesulfobacteriota</taxon>
        <taxon>Syntrophobacteria</taxon>
        <taxon>Syntrophobacterales</taxon>
        <taxon>Syntrophobacteraceae</taxon>
        <taxon>Desulfacinum</taxon>
    </lineage>
</organism>